<dbReference type="InterPro" id="IPR003593">
    <property type="entry name" value="AAA+_ATPase"/>
</dbReference>
<dbReference type="PROSITE" id="PS00211">
    <property type="entry name" value="ABC_TRANSPORTER_1"/>
    <property type="match status" value="1"/>
</dbReference>
<keyword evidence="2" id="KW-0547">Nucleotide-binding</keyword>
<reference evidence="5 6" key="1">
    <citation type="journal article" date="2016" name="Environ. Microbiol.">
        <title>Genomic resolution of a cold subsurface aquifer community provides metabolic insights for novel microbes adapted to high CO concentrations.</title>
        <authorList>
            <person name="Probst A.J."/>
            <person name="Castelle C.J."/>
            <person name="Singh A."/>
            <person name="Brown C.T."/>
            <person name="Anantharaman K."/>
            <person name="Sharon I."/>
            <person name="Hug L.A."/>
            <person name="Burstein D."/>
            <person name="Emerson J.B."/>
            <person name="Thomas B.C."/>
            <person name="Banfield J.F."/>
        </authorList>
    </citation>
    <scope>NUCLEOTIDE SEQUENCE [LARGE SCALE GENOMIC DNA]</scope>
    <source>
        <strain evidence="5">CG1_02_38_46</strain>
    </source>
</reference>
<dbReference type="CDD" id="cd03230">
    <property type="entry name" value="ABC_DR_subfamily_A"/>
    <property type="match status" value="1"/>
</dbReference>
<proteinExistence type="predicted"/>
<dbReference type="GO" id="GO:0016887">
    <property type="term" value="F:ATP hydrolysis activity"/>
    <property type="evidence" value="ECO:0007669"/>
    <property type="project" value="InterPro"/>
</dbReference>
<comment type="caution">
    <text evidence="5">The sequence shown here is derived from an EMBL/GenBank/DDBJ whole genome shotgun (WGS) entry which is preliminary data.</text>
</comment>
<dbReference type="STRING" id="1817893.AUJ66_00140"/>
<dbReference type="SMART" id="SM00382">
    <property type="entry name" value="AAA"/>
    <property type="match status" value="1"/>
</dbReference>
<evidence type="ECO:0000256" key="3">
    <source>
        <dbReference type="ARBA" id="ARBA00022840"/>
    </source>
</evidence>
<dbReference type="PANTHER" id="PTHR42939:SF1">
    <property type="entry name" value="ABC TRANSPORTER ATP-BINDING PROTEIN ALBC-RELATED"/>
    <property type="match status" value="1"/>
</dbReference>
<dbReference type="PROSITE" id="PS50893">
    <property type="entry name" value="ABC_TRANSPORTER_2"/>
    <property type="match status" value="1"/>
</dbReference>
<evidence type="ECO:0000256" key="1">
    <source>
        <dbReference type="ARBA" id="ARBA00022448"/>
    </source>
</evidence>
<dbReference type="InterPro" id="IPR017871">
    <property type="entry name" value="ABC_transporter-like_CS"/>
</dbReference>
<dbReference type="InterPro" id="IPR027417">
    <property type="entry name" value="P-loop_NTPase"/>
</dbReference>
<evidence type="ECO:0000259" key="4">
    <source>
        <dbReference type="PROSITE" id="PS50893"/>
    </source>
</evidence>
<feature type="domain" description="ABC transporter" evidence="4">
    <location>
        <begin position="5"/>
        <end position="238"/>
    </location>
</feature>
<dbReference type="Gene3D" id="3.40.50.300">
    <property type="entry name" value="P-loop containing nucleotide triphosphate hydrolases"/>
    <property type="match status" value="1"/>
</dbReference>
<dbReference type="AlphaFoldDB" id="A0A1J4SJQ1"/>
<evidence type="ECO:0000313" key="5">
    <source>
        <dbReference type="EMBL" id="OIN98866.1"/>
    </source>
</evidence>
<protein>
    <recommendedName>
        <fullName evidence="4">ABC transporter domain-containing protein</fullName>
    </recommendedName>
</protein>
<dbReference type="GO" id="GO:0005524">
    <property type="term" value="F:ATP binding"/>
    <property type="evidence" value="ECO:0007669"/>
    <property type="project" value="UniProtKB-KW"/>
</dbReference>
<dbReference type="InterPro" id="IPR051782">
    <property type="entry name" value="ABC_Transporter_VariousFunc"/>
</dbReference>
<dbReference type="PANTHER" id="PTHR42939">
    <property type="entry name" value="ABC TRANSPORTER ATP-BINDING PROTEIN ALBC-RELATED"/>
    <property type="match status" value="1"/>
</dbReference>
<dbReference type="EMBL" id="MNUO01000002">
    <property type="protein sequence ID" value="OIN98866.1"/>
    <property type="molecule type" value="Genomic_DNA"/>
</dbReference>
<dbReference type="Proteomes" id="UP000182278">
    <property type="component" value="Unassembled WGS sequence"/>
</dbReference>
<evidence type="ECO:0000256" key="2">
    <source>
        <dbReference type="ARBA" id="ARBA00022741"/>
    </source>
</evidence>
<dbReference type="InterPro" id="IPR003439">
    <property type="entry name" value="ABC_transporter-like_ATP-bd"/>
</dbReference>
<dbReference type="SUPFAM" id="SSF52540">
    <property type="entry name" value="P-loop containing nucleoside triphosphate hydrolases"/>
    <property type="match status" value="1"/>
</dbReference>
<accession>A0A1J4SJQ1</accession>
<evidence type="ECO:0000313" key="6">
    <source>
        <dbReference type="Proteomes" id="UP000182278"/>
    </source>
</evidence>
<keyword evidence="3" id="KW-0067">ATP-binding</keyword>
<organism evidence="5 6">
    <name type="scientific">Candidatus Desantisbacteria bacterium CG1_02_38_46</name>
    <dbReference type="NCBI Taxonomy" id="1817893"/>
    <lineage>
        <taxon>Bacteria</taxon>
        <taxon>Candidatus Desantisiibacteriota</taxon>
    </lineage>
</organism>
<gene>
    <name evidence="5" type="ORF">AUJ66_00140</name>
</gene>
<sequence>MESILKITNLTVSYAAGFGRKKLAVDNLNLEVAKGEIFGLLGPNGAGKTTVIKAIIGLLYPQGGEISLFGSTPPTVVDRGKIGYLPEVSTYYWFLTPEELLKMYGKICRMDKSELLQRIDYVLNLVDLTNEKKQLIRTFSKGMQQRLGLAQALLHNPEFLVLDEPFSGLDPIGRVKVRKVLKELKKENKTILLSSHELSEAELICDHICVMNNGKILKTGAMEELIGEKGQESLERYFLSVIGGGA</sequence>
<keyword evidence="1" id="KW-0813">Transport</keyword>
<name>A0A1J4SJQ1_9BACT</name>
<dbReference type="Pfam" id="PF00005">
    <property type="entry name" value="ABC_tran"/>
    <property type="match status" value="1"/>
</dbReference>